<evidence type="ECO:0000313" key="4">
    <source>
        <dbReference type="RefSeq" id="XP_034292546.2"/>
    </source>
</evidence>
<dbReference type="InterPro" id="IPR031161">
    <property type="entry name" value="Peptidase_M60_dom"/>
</dbReference>
<proteinExistence type="inferred from homology"/>
<dbReference type="SMART" id="SM01276">
    <property type="entry name" value="M60-like"/>
    <property type="match status" value="1"/>
</dbReference>
<dbReference type="InterPro" id="IPR042279">
    <property type="entry name" value="Pep_M60_3"/>
</dbReference>
<dbReference type="InParanoid" id="A0A6P9DJY4"/>
<dbReference type="Gene3D" id="2.60.120.1250">
    <property type="entry name" value="Peptidase M60, enhancin-like domain 1"/>
    <property type="match status" value="1"/>
</dbReference>
<dbReference type="RefSeq" id="XP_034292546.2">
    <property type="nucleotide sequence ID" value="XM_034436655.2"/>
</dbReference>
<evidence type="ECO:0000259" key="2">
    <source>
        <dbReference type="PROSITE" id="PS51723"/>
    </source>
</evidence>
<dbReference type="GO" id="GO:0090314">
    <property type="term" value="P:positive regulation of protein targeting to membrane"/>
    <property type="evidence" value="ECO:0007669"/>
    <property type="project" value="TreeGrafter"/>
</dbReference>
<organism evidence="3 4">
    <name type="scientific">Pantherophis guttatus</name>
    <name type="common">Corn snake</name>
    <name type="synonym">Elaphe guttata</name>
    <dbReference type="NCBI Taxonomy" id="94885"/>
    <lineage>
        <taxon>Eukaryota</taxon>
        <taxon>Metazoa</taxon>
        <taxon>Chordata</taxon>
        <taxon>Craniata</taxon>
        <taxon>Vertebrata</taxon>
        <taxon>Euteleostomi</taxon>
        <taxon>Lepidosauria</taxon>
        <taxon>Squamata</taxon>
        <taxon>Bifurcata</taxon>
        <taxon>Unidentata</taxon>
        <taxon>Episquamata</taxon>
        <taxon>Toxicofera</taxon>
        <taxon>Serpentes</taxon>
        <taxon>Colubroidea</taxon>
        <taxon>Colubridae</taxon>
        <taxon>Colubrinae</taxon>
        <taxon>Pantherophis</taxon>
    </lineage>
</organism>
<dbReference type="SUPFAM" id="SSF52317">
    <property type="entry name" value="Class I glutamine amidotransferase-like"/>
    <property type="match status" value="3"/>
</dbReference>
<comment type="similarity">
    <text evidence="1">Belongs to the TCAF family.</text>
</comment>
<dbReference type="InterPro" id="IPR029062">
    <property type="entry name" value="Class_I_gatase-like"/>
</dbReference>
<evidence type="ECO:0000313" key="3">
    <source>
        <dbReference type="Proteomes" id="UP001652622"/>
    </source>
</evidence>
<dbReference type="InterPro" id="IPR035423">
    <property type="entry name" value="M60-like_N"/>
</dbReference>
<keyword evidence="3" id="KW-1185">Reference proteome</keyword>
<sequence>MDSQRSYDLLVKGIQSIDVTGDFNPCKLLLTGDRAQPVLKDSKGQVLIAAAQYGKGRMVVTAHEAMLKLPQFLLFVKNALDWLKPSPTAVVGVHRRLDDLSKLLHCSGIKVCPDATLEDSPGVFCRDAYDDMQADDLVQFVKRGGGLLIGGQAWHWSYRYGEEAVLDHFPGNLVTSVAGVYFTATVGEHGIFPISEIIWKDPVITQSTNTSINSQHAYNSLLRGIQSIDVTGDFNPCELLLTGDQAFPVLVGLNGQILIAAAQYGKGRMVVTAHEAMIQLSQFLPFIKNALEWLRHSPMTHIGVHRSLDALSKLLLSNGIKVDPDATLGNSLGVFCRDAYDSAQADDLVKFVQRGGGLLIGGQAWYWSYQHGKEAVLAQFPGNLVTSKAGVYFTAKEGQNGIFSVPEKIGNDPSTTQPTNSPIHIQYDYSSLLQGIQSIDVTGDFHPCELLLTGDQPFPLLVSSNGQVLIAASQYGKGRMVVTAHEAMIQLPQFLPFIKNALDWLKSSPMALIGVHRSLDALSKLLLSNGIKVHPDATLEDSPGVFCRDAYEDVQADDLVKFVKRGGGLLIGGQAWHWSSEHGKEAVLVRFPGNLVTSVAGVYFTGNVGENGVFSVPEKIPRIPLITEHGLDIQRDLLILLNGVDRFNVKGDDPHSPLLPSPLLIHGALAFPVGISDTYHSFLAAAYYGRGRIVVASHEGLLNISSMKSFLLNAISWLSSRKGSKVGIGDSLQELYSMLNQAKIPCELTNFKEGLGIYCCTAYDAKEMGSIHEFVSEGGGLLIGGQAWYWASVNPDSSTIAEYPGNKILNKFGIGIVGKYIDIPENSCPVGEANEIASTYHFRKAFLKFKEHIRNEQILQPPYSLWLQKLVQDIAIFLEIPTMNSRPFSSVHEEALELVQIKGIPEVSEHNPIQANSDQAILLQIPSVLYNVLPEFQGLVPSLMPNDPNSYPTAPPQNIQVNGSNTGNEAWRSTGMYAPPASTVTLLFPASTLNAKLQVQIGCHTDSLVNLQEWKRPPVVTRRFKVQTEKMEISSLWGGLLYIIVPENSSLGYFSVTIEGATQAPYFKHGETSIQDWQDIIRHYPAPWAELETENIILTLPSDAIRSHDGIDFLLQTWDQMMRAITQLAAIPFIFPRPERIVADVQISAGWLHAGYPVMSNVGAVPSIIDVQDFYAKGTWGPIHELGHNQQKSGWNFPPHTKEATCNLWSVYVNETVLSISREIAHSELQPHARKERIENYIRNGANLNDFEMFTALEPYLQLQEAFGWDSYIHILAKYQTMSNIPDDNRYKMNLWAETFSQEVNRNLAPFFKTWGWPIEDSISENLALMYPTWAEDPMIHYRFF</sequence>
<dbReference type="GO" id="GO:0044325">
    <property type="term" value="F:transmembrane transporter binding"/>
    <property type="evidence" value="ECO:0007669"/>
    <property type="project" value="TreeGrafter"/>
</dbReference>
<protein>
    <submittedName>
        <fullName evidence="4">TRPM8 channel-associated factor homolog</fullName>
    </submittedName>
</protein>
<dbReference type="PROSITE" id="PS51723">
    <property type="entry name" value="PEPTIDASE_M60"/>
    <property type="match status" value="1"/>
</dbReference>
<dbReference type="Pfam" id="PF13402">
    <property type="entry name" value="Peptidase_M60"/>
    <property type="match status" value="1"/>
</dbReference>
<dbReference type="Pfam" id="PF17291">
    <property type="entry name" value="M60-like_N"/>
    <property type="match status" value="1"/>
</dbReference>
<dbReference type="PANTHER" id="PTHR15730:SF5">
    <property type="entry name" value="SI:CH211-210B2.2-RELATED"/>
    <property type="match status" value="1"/>
</dbReference>
<reference evidence="4" key="1">
    <citation type="submission" date="2025-08" db="UniProtKB">
        <authorList>
            <consortium name="RefSeq"/>
        </authorList>
    </citation>
    <scope>IDENTIFICATION</scope>
    <source>
        <tissue evidence="4">Blood</tissue>
    </source>
</reference>
<dbReference type="Gene3D" id="3.40.50.880">
    <property type="match status" value="2"/>
</dbReference>
<evidence type="ECO:0000256" key="1">
    <source>
        <dbReference type="ARBA" id="ARBA00009770"/>
    </source>
</evidence>
<feature type="domain" description="Peptidase M60" evidence="2">
    <location>
        <begin position="969"/>
        <end position="1268"/>
    </location>
</feature>
<dbReference type="Gene3D" id="1.10.390.30">
    <property type="entry name" value="Peptidase M60, enhancin-like domain 3"/>
    <property type="match status" value="1"/>
</dbReference>
<accession>A0A6P9DJY4</accession>
<dbReference type="GO" id="GO:0005886">
    <property type="term" value="C:plasma membrane"/>
    <property type="evidence" value="ECO:0007669"/>
    <property type="project" value="TreeGrafter"/>
</dbReference>
<dbReference type="KEGG" id="pgut:117676844"/>
<dbReference type="InterPro" id="IPR051244">
    <property type="entry name" value="TCAF"/>
</dbReference>
<name>A0A6P9DJY4_PANGU</name>
<gene>
    <name evidence="4" type="primary">LOC117676844</name>
</gene>
<dbReference type="Proteomes" id="UP001652622">
    <property type="component" value="Unplaced"/>
</dbReference>
<dbReference type="PANTHER" id="PTHR15730">
    <property type="entry name" value="EXPERIMENTAL AUTOIMMUNE PROSTATITIS ANTIGEN 2-RELATED"/>
    <property type="match status" value="1"/>
</dbReference>
<dbReference type="Gene3D" id="3.40.390.80">
    <property type="entry name" value="Peptidase M60, enhancin-like domain 2"/>
    <property type="match status" value="1"/>
</dbReference>
<dbReference type="GeneID" id="117676844"/>